<protein>
    <recommendedName>
        <fullName evidence="2">2EXR domain-containing protein</fullName>
    </recommendedName>
</protein>
<accession>T0KE98</accession>
<sequence>MSNIPSPTPISTITTQTKNTSPGHEPLQLSNNKNLPLNKNRKMFEYFQRLPMELRDAIWKFALPEDEPEVCIAHPGMLKKRWQYPRKLFIVYIAYPVVMHVCQESRTFTQNFKLSGVRFTTHQGTTARVPFRFFRPEFDTLFCTRANLQGIGDSNLVIDCLAREPGLDSMFWEVRHLAVATREFPGIVTDTIFDVLRELETITQVFVSSSVDDFNGWTKEAFEAPKRRCKLRDLIHTPAWQREINGWCEGDDFLEHVEWYMERFRKELDIHGRRSFREEYPRGPHEYEENAWDPALKEFTGLKLYAKIFVEYEAGNWTEECCNRKLPADALLAPRQEDWHLQEPENEAGDGDEEFEDLEANLDDFVQAGPGPTYDSAWDFDEAIRDVYDQSVDLL</sequence>
<dbReference type="InterPro" id="IPR045518">
    <property type="entry name" value="2EXR"/>
</dbReference>
<evidence type="ECO:0000313" key="4">
    <source>
        <dbReference type="Proteomes" id="UP000015530"/>
    </source>
</evidence>
<dbReference type="EMBL" id="AMYD01001857">
    <property type="protein sequence ID" value="EQB51273.1"/>
    <property type="molecule type" value="Genomic_DNA"/>
</dbReference>
<dbReference type="AlphaFoldDB" id="T0KE98"/>
<name>T0KE98_COLGC</name>
<comment type="caution">
    <text evidence="3">The sequence shown here is derived from an EMBL/GenBank/DDBJ whole genome shotgun (WGS) entry which is preliminary data.</text>
</comment>
<dbReference type="Pfam" id="PF20150">
    <property type="entry name" value="2EXR"/>
    <property type="match status" value="1"/>
</dbReference>
<gene>
    <name evidence="3" type="ORF">CGLO_09192</name>
</gene>
<reference evidence="4" key="1">
    <citation type="journal article" date="2013" name="Mol. Plant Microbe Interact.">
        <title>Global aspects of pacC regulation of pathogenicity genes in Colletotrichum gloeosporioides as revealed by transcriptome analysis.</title>
        <authorList>
            <person name="Alkan N."/>
            <person name="Meng X."/>
            <person name="Friedlander G."/>
            <person name="Reuveni E."/>
            <person name="Sukno S."/>
            <person name="Sherman A."/>
            <person name="Thon M."/>
            <person name="Fluhr R."/>
            <person name="Prusky D."/>
        </authorList>
    </citation>
    <scope>NUCLEOTIDE SEQUENCE [LARGE SCALE GENOMIC DNA]</scope>
    <source>
        <strain evidence="4">Cg-14</strain>
    </source>
</reference>
<dbReference type="OrthoDB" id="3473305at2759"/>
<organism evidence="3 4">
    <name type="scientific">Colletotrichum gloeosporioides (strain Cg-14)</name>
    <name type="common">Anthracnose fungus</name>
    <name type="synonym">Glomerella cingulata</name>
    <dbReference type="NCBI Taxonomy" id="1237896"/>
    <lineage>
        <taxon>Eukaryota</taxon>
        <taxon>Fungi</taxon>
        <taxon>Dikarya</taxon>
        <taxon>Ascomycota</taxon>
        <taxon>Pezizomycotina</taxon>
        <taxon>Sordariomycetes</taxon>
        <taxon>Hypocreomycetidae</taxon>
        <taxon>Glomerellales</taxon>
        <taxon>Glomerellaceae</taxon>
        <taxon>Colletotrichum</taxon>
        <taxon>Colletotrichum gloeosporioides species complex</taxon>
    </lineage>
</organism>
<dbReference type="PANTHER" id="PTHR35910:SF6">
    <property type="entry name" value="2EXR DOMAIN-CONTAINING PROTEIN"/>
    <property type="match status" value="1"/>
</dbReference>
<evidence type="ECO:0000256" key="1">
    <source>
        <dbReference type="SAM" id="MobiDB-lite"/>
    </source>
</evidence>
<feature type="domain" description="2EXR" evidence="2">
    <location>
        <begin position="44"/>
        <end position="141"/>
    </location>
</feature>
<dbReference type="HOGENOM" id="CLU_785293_0_0_1"/>
<feature type="region of interest" description="Disordered" evidence="1">
    <location>
        <begin position="1"/>
        <end position="32"/>
    </location>
</feature>
<dbReference type="PANTHER" id="PTHR35910">
    <property type="entry name" value="2EXR DOMAIN-CONTAINING PROTEIN"/>
    <property type="match status" value="1"/>
</dbReference>
<dbReference type="eggNOG" id="ENOG502T4PE">
    <property type="taxonomic scope" value="Eukaryota"/>
</dbReference>
<evidence type="ECO:0000259" key="2">
    <source>
        <dbReference type="Pfam" id="PF20150"/>
    </source>
</evidence>
<proteinExistence type="predicted"/>
<evidence type="ECO:0000313" key="3">
    <source>
        <dbReference type="EMBL" id="EQB51273.1"/>
    </source>
</evidence>
<dbReference type="Proteomes" id="UP000015530">
    <property type="component" value="Unassembled WGS sequence"/>
</dbReference>